<dbReference type="Proteomes" id="UP000736787">
    <property type="component" value="Unassembled WGS sequence"/>
</dbReference>
<dbReference type="AlphaFoldDB" id="A0A8T1AEV2"/>
<dbReference type="EMBL" id="RCMK01002771">
    <property type="protein sequence ID" value="KAG2878693.1"/>
    <property type="molecule type" value="Genomic_DNA"/>
</dbReference>
<evidence type="ECO:0000313" key="3">
    <source>
        <dbReference type="Proteomes" id="UP000736787"/>
    </source>
</evidence>
<evidence type="ECO:0000256" key="1">
    <source>
        <dbReference type="SAM" id="MobiDB-lite"/>
    </source>
</evidence>
<proteinExistence type="predicted"/>
<feature type="region of interest" description="Disordered" evidence="1">
    <location>
        <begin position="113"/>
        <end position="132"/>
    </location>
</feature>
<feature type="region of interest" description="Disordered" evidence="1">
    <location>
        <begin position="31"/>
        <end position="98"/>
    </location>
</feature>
<dbReference type="VEuPathDB" id="FungiDB:PC110_g15192"/>
<accession>A0A8T1AEV2</accession>
<evidence type="ECO:0000313" key="2">
    <source>
        <dbReference type="EMBL" id="KAG2878693.1"/>
    </source>
</evidence>
<reference evidence="2" key="1">
    <citation type="submission" date="2018-10" db="EMBL/GenBank/DDBJ databases">
        <title>Effector identification in a new, highly contiguous assembly of the strawberry crown rot pathogen Phytophthora cactorum.</title>
        <authorList>
            <person name="Armitage A.D."/>
            <person name="Nellist C.F."/>
            <person name="Bates H."/>
            <person name="Vickerstaff R.J."/>
            <person name="Harrison R.J."/>
        </authorList>
    </citation>
    <scope>NUCLEOTIDE SEQUENCE</scope>
    <source>
        <strain evidence="2">4040</strain>
    </source>
</reference>
<organism evidence="2 3">
    <name type="scientific">Phytophthora cactorum</name>
    <dbReference type="NCBI Taxonomy" id="29920"/>
    <lineage>
        <taxon>Eukaryota</taxon>
        <taxon>Sar</taxon>
        <taxon>Stramenopiles</taxon>
        <taxon>Oomycota</taxon>
        <taxon>Peronosporomycetes</taxon>
        <taxon>Peronosporales</taxon>
        <taxon>Peronosporaceae</taxon>
        <taxon>Phytophthora</taxon>
    </lineage>
</organism>
<name>A0A8T1AEV2_9STRA</name>
<sequence>MLGTVQWFEWQCYCRYEGRLVTACSPAVEGAVEDSDSDDVAPTGSQKATALHGDVGPGNRMSRVETSATSVHGTGKRLSVFSPTKEAPTKRSKKDAELSTLASSMTALVDHIVGKSPRHESGEIASDAPAYP</sequence>
<gene>
    <name evidence="2" type="ORF">PC117_g26898</name>
</gene>
<protein>
    <submittedName>
        <fullName evidence="2">Uncharacterized protein</fullName>
    </submittedName>
</protein>
<comment type="caution">
    <text evidence="2">The sequence shown here is derived from an EMBL/GenBank/DDBJ whole genome shotgun (WGS) entry which is preliminary data.</text>
</comment>